<dbReference type="Gene3D" id="3.20.20.140">
    <property type="entry name" value="Metal-dependent hydrolases"/>
    <property type="match status" value="1"/>
</dbReference>
<organism evidence="5 8">
    <name type="scientific">Pseudidiomarina terrestris</name>
    <dbReference type="NCBI Taxonomy" id="2820060"/>
    <lineage>
        <taxon>Bacteria</taxon>
        <taxon>Pseudomonadati</taxon>
        <taxon>Pseudomonadota</taxon>
        <taxon>Gammaproteobacteria</taxon>
        <taxon>Alteromonadales</taxon>
        <taxon>Idiomarinaceae</taxon>
        <taxon>Pseudidiomarina</taxon>
    </lineage>
</organism>
<accession>A0AAW7R1B8</accession>
<evidence type="ECO:0000313" key="7">
    <source>
        <dbReference type="Proteomes" id="UP001169491"/>
    </source>
</evidence>
<dbReference type="Pfam" id="PF01026">
    <property type="entry name" value="TatD_DNase"/>
    <property type="match status" value="1"/>
</dbReference>
<dbReference type="AlphaFoldDB" id="A0AAW7R1B8"/>
<dbReference type="PROSITE" id="PS01091">
    <property type="entry name" value="TATD_3"/>
    <property type="match status" value="1"/>
</dbReference>
<dbReference type="EMBL" id="JAGGJB010000004">
    <property type="protein sequence ID" value="MDN7124950.1"/>
    <property type="molecule type" value="Genomic_DNA"/>
</dbReference>
<proteinExistence type="inferred from homology"/>
<keyword evidence="2 4" id="KW-0479">Metal-binding</keyword>
<dbReference type="Proteomes" id="UP001169492">
    <property type="component" value="Unassembled WGS sequence"/>
</dbReference>
<dbReference type="InterPro" id="IPR001130">
    <property type="entry name" value="TatD-like"/>
</dbReference>
<dbReference type="RefSeq" id="WP_301721368.1">
    <property type="nucleotide sequence ID" value="NZ_JAGGJB010000004.1"/>
</dbReference>
<dbReference type="InterPro" id="IPR032466">
    <property type="entry name" value="Metal_Hydrolase"/>
</dbReference>
<evidence type="ECO:0000313" key="5">
    <source>
        <dbReference type="EMBL" id="MDN7124950.1"/>
    </source>
</evidence>
<evidence type="ECO:0000256" key="1">
    <source>
        <dbReference type="ARBA" id="ARBA00009275"/>
    </source>
</evidence>
<reference evidence="7 8" key="1">
    <citation type="submission" date="2021-03" db="EMBL/GenBank/DDBJ databases">
        <title>Pseudidiomarina terrestris, a new bacterium isolated from saline soil.</title>
        <authorList>
            <person name="Galisteo C."/>
            <person name="De La Haba R."/>
            <person name="Sanchez-Porro C."/>
            <person name="Ventosa A."/>
        </authorList>
    </citation>
    <scope>NUCLEOTIDE SEQUENCE [LARGE SCALE GENOMIC DNA]</scope>
    <source>
        <strain evidence="5 8">1APP75-32.1</strain>
        <strain evidence="7">1APR75-15</strain>
        <strain evidence="6">1ASR75-15</strain>
    </source>
</reference>
<evidence type="ECO:0000256" key="2">
    <source>
        <dbReference type="ARBA" id="ARBA00022723"/>
    </source>
</evidence>
<dbReference type="PANTHER" id="PTHR46124">
    <property type="entry name" value="D-AMINOACYL-TRNA DEACYLASE"/>
    <property type="match status" value="1"/>
</dbReference>
<feature type="binding site" evidence="4">
    <location>
        <position position="129"/>
    </location>
    <ligand>
        <name>a divalent metal cation</name>
        <dbReference type="ChEBI" id="CHEBI:60240"/>
        <label>2</label>
    </ligand>
</feature>
<protein>
    <submittedName>
        <fullName evidence="5">TatD family hydrolase</fullName>
    </submittedName>
</protein>
<dbReference type="Proteomes" id="UP001169491">
    <property type="component" value="Unassembled WGS sequence"/>
</dbReference>
<dbReference type="GO" id="GO:0016788">
    <property type="term" value="F:hydrolase activity, acting on ester bonds"/>
    <property type="evidence" value="ECO:0007669"/>
    <property type="project" value="InterPro"/>
</dbReference>
<evidence type="ECO:0000256" key="4">
    <source>
        <dbReference type="PIRSR" id="PIRSR005902-1"/>
    </source>
</evidence>
<feature type="binding site" evidence="4">
    <location>
        <position position="205"/>
    </location>
    <ligand>
        <name>a divalent metal cation</name>
        <dbReference type="ChEBI" id="CHEBI:60240"/>
        <label>1</label>
    </ligand>
</feature>
<dbReference type="FunFam" id="3.20.20.140:FF:000005">
    <property type="entry name" value="TatD family hydrolase"/>
    <property type="match status" value="1"/>
</dbReference>
<comment type="similarity">
    <text evidence="1">Belongs to the metallo-dependent hydrolases superfamily. TatD-type hydrolase family.</text>
</comment>
<dbReference type="PANTHER" id="PTHR46124:SF2">
    <property type="entry name" value="D-AMINOACYL-TRNA DEACYLASE"/>
    <property type="match status" value="1"/>
</dbReference>
<dbReference type="GO" id="GO:0046872">
    <property type="term" value="F:metal ion binding"/>
    <property type="evidence" value="ECO:0007669"/>
    <property type="project" value="UniProtKB-KW"/>
</dbReference>
<evidence type="ECO:0000313" key="6">
    <source>
        <dbReference type="EMBL" id="MDN7129577.1"/>
    </source>
</evidence>
<dbReference type="SUPFAM" id="SSF51556">
    <property type="entry name" value="Metallo-dependent hydrolases"/>
    <property type="match status" value="1"/>
</dbReference>
<dbReference type="EMBL" id="JAGGJC010000002">
    <property type="protein sequence ID" value="MDN7129577.1"/>
    <property type="molecule type" value="Genomic_DNA"/>
</dbReference>
<feature type="binding site" evidence="4">
    <location>
        <position position="93"/>
    </location>
    <ligand>
        <name>a divalent metal cation</name>
        <dbReference type="ChEBI" id="CHEBI:60240"/>
        <label>1</label>
    </ligand>
</feature>
<sequence length="264" mass="29955">MRWFDAGVNLTHSRFAEAPEATLQRAQDAGVEKLLVIACSLAETEHAIQLAERFPQLIVTAGVHPHDAVNAPDDLQQQLIELAKHPAVHAIGECGLDFNRNYSPPEIQLRVFEQQLEVAAELELPVYLHERDAFAQQHELLQKYANKIPRKLVHCFTNGCAELEEYLKLDCFIGITGWVCDERRGEALRQAVPRIPLERLILETDAPFLVPRTLKPRPSINEPYWLPEIARVVAELRHESLQELAAATWQNSHLLFGCEGWQKA</sequence>
<dbReference type="CDD" id="cd01310">
    <property type="entry name" value="TatD_DNAse"/>
    <property type="match status" value="1"/>
</dbReference>
<name>A0AAW7R1B8_9GAMM</name>
<evidence type="ECO:0000256" key="3">
    <source>
        <dbReference type="ARBA" id="ARBA00022801"/>
    </source>
</evidence>
<feature type="binding site" evidence="4">
    <location>
        <position position="154"/>
    </location>
    <ligand>
        <name>a divalent metal cation</name>
        <dbReference type="ChEBI" id="CHEBI:60240"/>
        <label>2</label>
    </ligand>
</feature>
<dbReference type="InterPro" id="IPR018228">
    <property type="entry name" value="DNase_TatD-rel_CS"/>
</dbReference>
<keyword evidence="7" id="KW-1185">Reference proteome</keyword>
<evidence type="ECO:0000313" key="8">
    <source>
        <dbReference type="Proteomes" id="UP001169492"/>
    </source>
</evidence>
<dbReference type="GO" id="GO:0005829">
    <property type="term" value="C:cytosol"/>
    <property type="evidence" value="ECO:0007669"/>
    <property type="project" value="TreeGrafter"/>
</dbReference>
<dbReference type="PIRSF" id="PIRSF005902">
    <property type="entry name" value="DNase_TatD"/>
    <property type="match status" value="1"/>
</dbReference>
<gene>
    <name evidence="5" type="ORF">J6I90_08645</name>
    <name evidence="6" type="ORF">J6I92_06815</name>
</gene>
<comment type="caution">
    <text evidence="5">The sequence shown here is derived from an EMBL/GenBank/DDBJ whole genome shotgun (WGS) entry which is preliminary data.</text>
</comment>
<keyword evidence="3 5" id="KW-0378">Hydrolase</keyword>